<evidence type="ECO:0000313" key="1">
    <source>
        <dbReference type="EMBL" id="KAJ1524402.1"/>
    </source>
</evidence>
<evidence type="ECO:0008006" key="3">
    <source>
        <dbReference type="Google" id="ProtNLM"/>
    </source>
</evidence>
<dbReference type="PANTHER" id="PTHR16220">
    <property type="entry name" value="WD REPEAT PROTEIN 8-RELATED"/>
    <property type="match status" value="1"/>
</dbReference>
<accession>A0AAV7XKZ8</accession>
<reference evidence="1" key="1">
    <citation type="submission" date="2022-12" db="EMBL/GenBank/DDBJ databases">
        <title>Chromosome-level genome assembly of the bean flower thrips Megalurothrips usitatus.</title>
        <authorList>
            <person name="Ma L."/>
            <person name="Liu Q."/>
            <person name="Li H."/>
            <person name="Cai W."/>
        </authorList>
    </citation>
    <scope>NUCLEOTIDE SEQUENCE</scope>
    <source>
        <strain evidence="1">Cailab_2022a</strain>
    </source>
</reference>
<proteinExistence type="predicted"/>
<dbReference type="GO" id="GO:0005815">
    <property type="term" value="C:microtubule organizing center"/>
    <property type="evidence" value="ECO:0007669"/>
    <property type="project" value="TreeGrafter"/>
</dbReference>
<dbReference type="AlphaFoldDB" id="A0AAV7XKZ8"/>
<dbReference type="Proteomes" id="UP001075354">
    <property type="component" value="Chromosome 9"/>
</dbReference>
<comment type="caution">
    <text evidence="1">The sequence shown here is derived from an EMBL/GenBank/DDBJ whole genome shotgun (WGS) entry which is preliminary data.</text>
</comment>
<dbReference type="PANTHER" id="PTHR16220:SF0">
    <property type="entry name" value="WD REPEAT-CONTAINING PROTEIN WRAP73"/>
    <property type="match status" value="1"/>
</dbReference>
<dbReference type="Gene3D" id="2.130.10.10">
    <property type="entry name" value="YVTN repeat-like/Quinoprotein amine dehydrogenase"/>
    <property type="match status" value="2"/>
</dbReference>
<name>A0AAV7XKZ8_9NEOP</name>
<organism evidence="1 2">
    <name type="scientific">Megalurothrips usitatus</name>
    <name type="common">bean blossom thrips</name>
    <dbReference type="NCBI Taxonomy" id="439358"/>
    <lineage>
        <taxon>Eukaryota</taxon>
        <taxon>Metazoa</taxon>
        <taxon>Ecdysozoa</taxon>
        <taxon>Arthropoda</taxon>
        <taxon>Hexapoda</taxon>
        <taxon>Insecta</taxon>
        <taxon>Pterygota</taxon>
        <taxon>Neoptera</taxon>
        <taxon>Paraneoptera</taxon>
        <taxon>Thysanoptera</taxon>
        <taxon>Terebrantia</taxon>
        <taxon>Thripoidea</taxon>
        <taxon>Thripidae</taxon>
        <taxon>Megalurothrips</taxon>
    </lineage>
</organism>
<gene>
    <name evidence="1" type="ORF">ONE63_010902</name>
</gene>
<keyword evidence="2" id="KW-1185">Reference proteome</keyword>
<dbReference type="SUPFAM" id="SSF82171">
    <property type="entry name" value="DPP6 N-terminal domain-like"/>
    <property type="match status" value="1"/>
</dbReference>
<protein>
    <recommendedName>
        <fullName evidence="3">WD repeat-containing protein WRAP73-like</fullName>
    </recommendedName>
</protein>
<dbReference type="InterPro" id="IPR052778">
    <property type="entry name" value="Centrosome-WD_assoc"/>
</dbReference>
<evidence type="ECO:0000313" key="2">
    <source>
        <dbReference type="Proteomes" id="UP001075354"/>
    </source>
</evidence>
<dbReference type="EMBL" id="JAPTSV010000009">
    <property type="protein sequence ID" value="KAJ1524402.1"/>
    <property type="molecule type" value="Genomic_DNA"/>
</dbReference>
<dbReference type="GO" id="GO:1990811">
    <property type="term" value="C:MWP complex"/>
    <property type="evidence" value="ECO:0007669"/>
    <property type="project" value="TreeGrafter"/>
</dbReference>
<dbReference type="InterPro" id="IPR015943">
    <property type="entry name" value="WD40/YVTN_repeat-like_dom_sf"/>
</dbReference>
<sequence>MEFSELFQGRRAVFSRNGKYLACICGDSVEIRYADTLLKAFKYECGDVVKSVQWSGDSVLLLCHTGLSRLKVFSIHSGSCVASLKQPIGNISQILWAADFRTILFVEPLLFRVSVWKVYKQHGQQELEYVDNVQPWAKPGMALSPNGKHLAVVLCGIMKDNELCKEHASKSTDSISFISTISWRTESVIRCDDIERLGGMVWSPNSNFLVVWSSDPLDPVLVICIRSNSVIGKWQSTSKLWPGVRDVIFSPSAQFMTIVSKNSKIFVVNCLAWCEELELDHSSNITDRKCKVFREVPEFEEENSVFVEVIERPVSISFLSSLSKTNKISNSIWSSGGRYLASNLALAPAVVWIWSTAYSFSLCCVIVMKQPVHDFQWDPVYNVLAVVDGQDSVILWNASEEQLTSLSVCTPVSRMLFQAKHLSWRHDGSVLAVSSDQNSTVLGVRS</sequence>